<name>A0ABT1SHU7_9FIRM</name>
<dbReference type="GO" id="GO:0016787">
    <property type="term" value="F:hydrolase activity"/>
    <property type="evidence" value="ECO:0007669"/>
    <property type="project" value="UniProtKB-KW"/>
</dbReference>
<proteinExistence type="predicted"/>
<dbReference type="InterPro" id="IPR006379">
    <property type="entry name" value="HAD-SF_hydro_IIB"/>
</dbReference>
<dbReference type="PANTHER" id="PTHR10000">
    <property type="entry name" value="PHOSPHOSERINE PHOSPHATASE"/>
    <property type="match status" value="1"/>
</dbReference>
<dbReference type="PANTHER" id="PTHR10000:SF8">
    <property type="entry name" value="HAD SUPERFAMILY HYDROLASE-LIKE, TYPE 3"/>
    <property type="match status" value="1"/>
</dbReference>
<keyword evidence="1" id="KW-0378">Hydrolase</keyword>
<dbReference type="Gene3D" id="3.30.1240.10">
    <property type="match status" value="1"/>
</dbReference>
<dbReference type="SFLD" id="SFLDG01140">
    <property type="entry name" value="C2.B:_Phosphomannomutase_and_P"/>
    <property type="match status" value="1"/>
</dbReference>
<dbReference type="NCBIfam" id="TIGR00099">
    <property type="entry name" value="Cof-subfamily"/>
    <property type="match status" value="1"/>
</dbReference>
<organism evidence="1 2">
    <name type="scientific">Massilicoli timonensis</name>
    <dbReference type="NCBI Taxonomy" id="2015901"/>
    <lineage>
        <taxon>Bacteria</taxon>
        <taxon>Bacillati</taxon>
        <taxon>Bacillota</taxon>
        <taxon>Erysipelotrichia</taxon>
        <taxon>Erysipelotrichales</taxon>
        <taxon>Erysipelotrichaceae</taxon>
        <taxon>Massilicoli</taxon>
    </lineage>
</organism>
<gene>
    <name evidence="1" type="ORF">NE663_00770</name>
</gene>
<evidence type="ECO:0000313" key="1">
    <source>
        <dbReference type="EMBL" id="MCQ5120789.1"/>
    </source>
</evidence>
<keyword evidence="2" id="KW-1185">Reference proteome</keyword>
<accession>A0ABT1SHU7</accession>
<dbReference type="SUPFAM" id="SSF56784">
    <property type="entry name" value="HAD-like"/>
    <property type="match status" value="1"/>
</dbReference>
<dbReference type="Proteomes" id="UP001524435">
    <property type="component" value="Unassembled WGS sequence"/>
</dbReference>
<dbReference type="Gene3D" id="3.40.50.1000">
    <property type="entry name" value="HAD superfamily/HAD-like"/>
    <property type="match status" value="1"/>
</dbReference>
<dbReference type="InterPro" id="IPR023214">
    <property type="entry name" value="HAD_sf"/>
</dbReference>
<dbReference type="CDD" id="cd07516">
    <property type="entry name" value="HAD_Pase"/>
    <property type="match status" value="1"/>
</dbReference>
<dbReference type="InterPro" id="IPR036412">
    <property type="entry name" value="HAD-like_sf"/>
</dbReference>
<dbReference type="EMBL" id="JANGCH010000001">
    <property type="protein sequence ID" value="MCQ5120789.1"/>
    <property type="molecule type" value="Genomic_DNA"/>
</dbReference>
<protein>
    <submittedName>
        <fullName evidence="1">Cof-type HAD-IIB family hydrolase</fullName>
    </submittedName>
</protein>
<dbReference type="RefSeq" id="WP_256197244.1">
    <property type="nucleotide sequence ID" value="NZ_CALVCM010000010.1"/>
</dbReference>
<dbReference type="SFLD" id="SFLDS00003">
    <property type="entry name" value="Haloacid_Dehalogenase"/>
    <property type="match status" value="1"/>
</dbReference>
<reference evidence="1 2" key="1">
    <citation type="submission" date="2022-06" db="EMBL/GenBank/DDBJ databases">
        <title>Isolation of gut microbiota from human fecal samples.</title>
        <authorList>
            <person name="Pamer E.G."/>
            <person name="Barat B."/>
            <person name="Waligurski E."/>
            <person name="Medina S."/>
            <person name="Paddock L."/>
            <person name="Mostad J."/>
        </authorList>
    </citation>
    <scope>NUCLEOTIDE SEQUENCE [LARGE SCALE GENOMIC DNA]</scope>
    <source>
        <strain evidence="1 2">DFI.6.1</strain>
    </source>
</reference>
<dbReference type="NCBIfam" id="TIGR01484">
    <property type="entry name" value="HAD-SF-IIB"/>
    <property type="match status" value="1"/>
</dbReference>
<comment type="caution">
    <text evidence="1">The sequence shown here is derived from an EMBL/GenBank/DDBJ whole genome shotgun (WGS) entry which is preliminary data.</text>
</comment>
<dbReference type="Pfam" id="PF08282">
    <property type="entry name" value="Hydrolase_3"/>
    <property type="match status" value="1"/>
</dbReference>
<dbReference type="InterPro" id="IPR000150">
    <property type="entry name" value="Cof"/>
</dbReference>
<evidence type="ECO:0000313" key="2">
    <source>
        <dbReference type="Proteomes" id="UP001524435"/>
    </source>
</evidence>
<sequence>MKISLIAMDMDGTLLQSDQTISEKTTKKLIELQQKGIKIVLVSGRNYNRLKRYAEQLQLEKYGGYLIEVNGMAINDLQKKQREVLERLSIQQARELFALLQPYEVETQYIMDDGLYVHIPEVCMQEKKKLRKEHHIPDDFPWTAGATNVFFDARDGYARIMYMEHASEIVEEINKVGIPATAKQLEVMMKDLSELSDTYWIGRTTPTWLEIMPVNLSKGKALRMLAQRLSIPMSEVMCFGDGENDLSMFEVCAYPIAMSNAMDIVKQKAYTITVADHDHDGIIETLKQYHIGETEENV</sequence>